<comment type="caution">
    <text evidence="2">The sequence shown here is derived from an EMBL/GenBank/DDBJ whole genome shotgun (WGS) entry which is preliminary data.</text>
</comment>
<dbReference type="Proteomes" id="UP000619355">
    <property type="component" value="Unassembled WGS sequence"/>
</dbReference>
<evidence type="ECO:0000259" key="1">
    <source>
        <dbReference type="Pfam" id="PF03756"/>
    </source>
</evidence>
<dbReference type="EMBL" id="BNBF01000022">
    <property type="protein sequence ID" value="GHG66809.1"/>
    <property type="molecule type" value="Genomic_DNA"/>
</dbReference>
<name>A0A919F0W6_9ACTN</name>
<accession>A0A919F0W6</accession>
<sequence length="318" mass="35436">MLHAHAIGFDTAQLSTAVPRELVHKRAHAEVLLTGWTTHAEGHRHTVRAQWPRFHSFYWPRDQRFDPMLFVETVRQTLPLLSHTAYGVPFGNHLIWDDFSYRVDPRAMRVPAAPAEVELDIVCEDVRIRNDSLVSMVMHATAYLDGQRMGTATARFANRSPALYRRLRGPRYDLAAVRRTALPLPPALRPAAVGHCLPCNVVLAAGARPDRWQLRADLDHPVLFDHPVDHAPGMLLLEAVRQAAHAYRPDVTGMVTGMSVTFDRWVELDEPSWVSVTPLGGDDLRITVEQGQAVCLSAEVTTAQPALLTGAERVPALT</sequence>
<dbReference type="InterPro" id="IPR047757">
    <property type="entry name" value="AfsA-like"/>
</dbReference>
<dbReference type="InterPro" id="IPR005509">
    <property type="entry name" value="AfsA_hotdog_dom"/>
</dbReference>
<dbReference type="RefSeq" id="WP_189985252.1">
    <property type="nucleotide sequence ID" value="NZ_BNBF01000022.1"/>
</dbReference>
<evidence type="ECO:0000313" key="2">
    <source>
        <dbReference type="EMBL" id="GHG66809.1"/>
    </source>
</evidence>
<protein>
    <submittedName>
        <fullName evidence="2">Adhesin</fullName>
    </submittedName>
</protein>
<gene>
    <name evidence="2" type="ORF">GCM10018980_59420</name>
</gene>
<feature type="domain" description="A-factor biosynthesis hotdog" evidence="1">
    <location>
        <begin position="22"/>
        <end position="155"/>
    </location>
</feature>
<feature type="domain" description="A-factor biosynthesis hotdog" evidence="1">
    <location>
        <begin position="200"/>
        <end position="275"/>
    </location>
</feature>
<proteinExistence type="predicted"/>
<dbReference type="AlphaFoldDB" id="A0A919F0W6"/>
<evidence type="ECO:0000313" key="3">
    <source>
        <dbReference type="Proteomes" id="UP000619355"/>
    </source>
</evidence>
<keyword evidence="3" id="KW-1185">Reference proteome</keyword>
<dbReference type="NCBIfam" id="NF041195">
    <property type="entry name" value="ScbA_BarX_GamBu"/>
    <property type="match status" value="1"/>
</dbReference>
<dbReference type="Pfam" id="PF03756">
    <property type="entry name" value="AfsA"/>
    <property type="match status" value="2"/>
</dbReference>
<dbReference type="GO" id="GO:0016740">
    <property type="term" value="F:transferase activity"/>
    <property type="evidence" value="ECO:0007669"/>
    <property type="project" value="InterPro"/>
</dbReference>
<reference evidence="3" key="1">
    <citation type="journal article" date="2019" name="Int. J. Syst. Evol. Microbiol.">
        <title>The Global Catalogue of Microorganisms (GCM) 10K type strain sequencing project: providing services to taxonomists for standard genome sequencing and annotation.</title>
        <authorList>
            <consortium name="The Broad Institute Genomics Platform"/>
            <consortium name="The Broad Institute Genome Sequencing Center for Infectious Disease"/>
            <person name="Wu L."/>
            <person name="Ma J."/>
        </authorList>
    </citation>
    <scope>NUCLEOTIDE SEQUENCE [LARGE SCALE GENOMIC DNA]</scope>
    <source>
        <strain evidence="3">JCM 4253</strain>
    </source>
</reference>
<organism evidence="2 3">
    <name type="scientific">Streptomyces capoamus</name>
    <dbReference type="NCBI Taxonomy" id="68183"/>
    <lineage>
        <taxon>Bacteria</taxon>
        <taxon>Bacillati</taxon>
        <taxon>Actinomycetota</taxon>
        <taxon>Actinomycetes</taxon>
        <taxon>Kitasatosporales</taxon>
        <taxon>Streptomycetaceae</taxon>
        <taxon>Streptomyces</taxon>
    </lineage>
</organism>